<evidence type="ECO:0000259" key="19">
    <source>
        <dbReference type="SMART" id="SM00831"/>
    </source>
</evidence>
<accession>A0ABD4DKD0</accession>
<dbReference type="FunFam" id="2.70.150.10:FF:000160">
    <property type="entry name" value="Sarcoplasmic/endoplasmic reticulum calcium ATPase 1"/>
    <property type="match status" value="1"/>
</dbReference>
<evidence type="ECO:0000256" key="16">
    <source>
        <dbReference type="ARBA" id="ARBA00029806"/>
    </source>
</evidence>
<evidence type="ECO:0000256" key="7">
    <source>
        <dbReference type="ARBA" id="ARBA00022519"/>
    </source>
</evidence>
<keyword evidence="15 18" id="KW-0472">Membrane</keyword>
<organism evidence="20 21">
    <name type="scientific">Elizabethkingia miricola</name>
    <name type="common">Chryseobacterium miricola</name>
    <dbReference type="NCBI Taxonomy" id="172045"/>
    <lineage>
        <taxon>Bacteria</taxon>
        <taxon>Pseudomonadati</taxon>
        <taxon>Bacteroidota</taxon>
        <taxon>Flavobacteriia</taxon>
        <taxon>Flavobacteriales</taxon>
        <taxon>Weeksellaceae</taxon>
        <taxon>Elizabethkingia</taxon>
    </lineage>
</organism>
<evidence type="ECO:0000256" key="18">
    <source>
        <dbReference type="SAM" id="Phobius"/>
    </source>
</evidence>
<dbReference type="InterPro" id="IPR006415">
    <property type="entry name" value="P-type_ATPase_IIIB"/>
</dbReference>
<dbReference type="EMBL" id="LNOI01000004">
    <property type="protein sequence ID" value="KUY17392.1"/>
    <property type="molecule type" value="Genomic_DNA"/>
</dbReference>
<evidence type="ECO:0000313" key="20">
    <source>
        <dbReference type="EMBL" id="KUY17392.1"/>
    </source>
</evidence>
<dbReference type="Pfam" id="PF00690">
    <property type="entry name" value="Cation_ATPase_N"/>
    <property type="match status" value="1"/>
</dbReference>
<dbReference type="InterPro" id="IPR023214">
    <property type="entry name" value="HAD_sf"/>
</dbReference>
<dbReference type="Pfam" id="PF00122">
    <property type="entry name" value="E1-E2_ATPase"/>
    <property type="match status" value="1"/>
</dbReference>
<comment type="function">
    <text evidence="1">Mediates magnesium influx to the cytosol.</text>
</comment>
<evidence type="ECO:0000256" key="9">
    <source>
        <dbReference type="ARBA" id="ARBA00022692"/>
    </source>
</evidence>
<evidence type="ECO:0000256" key="5">
    <source>
        <dbReference type="ARBA" id="ARBA00013555"/>
    </source>
</evidence>
<dbReference type="InterPro" id="IPR044492">
    <property type="entry name" value="P_typ_ATPase_HD_dom"/>
</dbReference>
<dbReference type="InterPro" id="IPR036412">
    <property type="entry name" value="HAD-like_sf"/>
</dbReference>
<dbReference type="AlphaFoldDB" id="A0ABD4DKD0"/>
<evidence type="ECO:0000256" key="4">
    <source>
        <dbReference type="ARBA" id="ARBA00012786"/>
    </source>
</evidence>
<name>A0ABD4DKD0_ELIMR</name>
<reference evidence="20 21" key="1">
    <citation type="submission" date="2015-11" db="EMBL/GenBank/DDBJ databases">
        <authorList>
            <person name="Nicholson A.C."/>
            <person name="Humrighouse B.W."/>
            <person name="Graziano J."/>
            <person name="Lasker B."/>
            <person name="Whitney A.M."/>
            <person name="Mcquiston J.R."/>
        </authorList>
    </citation>
    <scope>NUCLEOTIDE SEQUENCE [LARGE SCALE GENOMIC DNA]</scope>
    <source>
        <strain evidence="20 21">G4071</strain>
    </source>
</reference>
<evidence type="ECO:0000256" key="6">
    <source>
        <dbReference type="ARBA" id="ARBA00022475"/>
    </source>
</evidence>
<evidence type="ECO:0000256" key="12">
    <source>
        <dbReference type="ARBA" id="ARBA00022842"/>
    </source>
</evidence>
<evidence type="ECO:0000256" key="8">
    <source>
        <dbReference type="ARBA" id="ARBA00022553"/>
    </source>
</evidence>
<keyword evidence="8" id="KW-0597">Phosphoprotein</keyword>
<evidence type="ECO:0000256" key="10">
    <source>
        <dbReference type="ARBA" id="ARBA00022741"/>
    </source>
</evidence>
<dbReference type="InterPro" id="IPR006068">
    <property type="entry name" value="ATPase_P-typ_cation-transptr_C"/>
</dbReference>
<keyword evidence="11" id="KW-0067">ATP-binding</keyword>
<keyword evidence="6" id="KW-1003">Cell membrane</keyword>
<dbReference type="Gene3D" id="1.20.1110.10">
    <property type="entry name" value="Calcium-transporting ATPase, transmembrane domain"/>
    <property type="match status" value="1"/>
</dbReference>
<keyword evidence="14 18" id="KW-1133">Transmembrane helix</keyword>
<dbReference type="GO" id="GO:0005886">
    <property type="term" value="C:plasma membrane"/>
    <property type="evidence" value="ECO:0007669"/>
    <property type="project" value="UniProtKB-SubCell"/>
</dbReference>
<dbReference type="SFLD" id="SFLDF00027">
    <property type="entry name" value="p-type_atpase"/>
    <property type="match status" value="1"/>
</dbReference>
<dbReference type="SMART" id="SM00831">
    <property type="entry name" value="Cation_ATPase_N"/>
    <property type="match status" value="1"/>
</dbReference>
<dbReference type="Pfam" id="PF00689">
    <property type="entry name" value="Cation_ATPase_C"/>
    <property type="match status" value="1"/>
</dbReference>
<dbReference type="NCBIfam" id="NF011702">
    <property type="entry name" value="PRK15122.1"/>
    <property type="match status" value="1"/>
</dbReference>
<protein>
    <recommendedName>
        <fullName evidence="5">Magnesium-transporting ATPase, P-type 1</fullName>
        <ecNumber evidence="4">7.2.2.14</ecNumber>
    </recommendedName>
    <alternativeName>
        <fullName evidence="16">Mg(2+) transport ATPase, P-type 1</fullName>
    </alternativeName>
</protein>
<dbReference type="SFLD" id="SFLDS00003">
    <property type="entry name" value="Haloacid_Dehalogenase"/>
    <property type="match status" value="1"/>
</dbReference>
<evidence type="ECO:0000256" key="2">
    <source>
        <dbReference type="ARBA" id="ARBA00004429"/>
    </source>
</evidence>
<comment type="similarity">
    <text evidence="3">Belongs to the cation transport ATPase (P-type) (TC 3.A.3) family. Type IIIB subfamily.</text>
</comment>
<dbReference type="Proteomes" id="UP000064412">
    <property type="component" value="Unassembled WGS sequence"/>
</dbReference>
<evidence type="ECO:0000256" key="11">
    <source>
        <dbReference type="ARBA" id="ARBA00022840"/>
    </source>
</evidence>
<evidence type="ECO:0000256" key="1">
    <source>
        <dbReference type="ARBA" id="ARBA00003954"/>
    </source>
</evidence>
<dbReference type="InterPro" id="IPR059000">
    <property type="entry name" value="ATPase_P-type_domA"/>
</dbReference>
<dbReference type="InterPro" id="IPR008250">
    <property type="entry name" value="ATPase_P-typ_transduc_dom_A_sf"/>
</dbReference>
<dbReference type="RefSeq" id="WP_059345342.1">
    <property type="nucleotide sequence ID" value="NZ_CP140570.1"/>
</dbReference>
<dbReference type="PROSITE" id="PS00154">
    <property type="entry name" value="ATPASE_E1_E2"/>
    <property type="match status" value="1"/>
</dbReference>
<evidence type="ECO:0000256" key="15">
    <source>
        <dbReference type="ARBA" id="ARBA00023136"/>
    </source>
</evidence>
<comment type="caution">
    <text evidence="20">The sequence shown here is derived from an EMBL/GenBank/DDBJ whole genome shotgun (WGS) entry which is preliminary data.</text>
</comment>
<feature type="transmembrane region" description="Helical" evidence="18">
    <location>
        <begin position="102"/>
        <end position="122"/>
    </location>
</feature>
<dbReference type="Pfam" id="PF13246">
    <property type="entry name" value="Cation_ATPase"/>
    <property type="match status" value="1"/>
</dbReference>
<evidence type="ECO:0000256" key="3">
    <source>
        <dbReference type="ARBA" id="ARBA00008746"/>
    </source>
</evidence>
<evidence type="ECO:0000256" key="17">
    <source>
        <dbReference type="ARBA" id="ARBA00047295"/>
    </source>
</evidence>
<keyword evidence="9 18" id="KW-0812">Transmembrane</keyword>
<dbReference type="InterPro" id="IPR004014">
    <property type="entry name" value="ATPase_P-typ_cation-transptr_N"/>
</dbReference>
<dbReference type="Gene3D" id="3.40.50.1000">
    <property type="entry name" value="HAD superfamily/HAD-like"/>
    <property type="match status" value="1"/>
</dbReference>
<dbReference type="SFLD" id="SFLDG00002">
    <property type="entry name" value="C1.7:_P-type_atpase_like"/>
    <property type="match status" value="1"/>
</dbReference>
<dbReference type="Gene3D" id="3.40.1110.10">
    <property type="entry name" value="Calcium-transporting ATPase, cytoplasmic domain N"/>
    <property type="match status" value="1"/>
</dbReference>
<feature type="transmembrane region" description="Helical" evidence="18">
    <location>
        <begin position="759"/>
        <end position="782"/>
    </location>
</feature>
<feature type="transmembrane region" description="Helical" evidence="18">
    <location>
        <begin position="824"/>
        <end position="848"/>
    </location>
</feature>
<keyword evidence="10" id="KW-0547">Nucleotide-binding</keyword>
<feature type="domain" description="Cation-transporting P-type ATPase N-terminal" evidence="19">
    <location>
        <begin position="20"/>
        <end position="93"/>
    </location>
</feature>
<dbReference type="InterPro" id="IPR001757">
    <property type="entry name" value="P_typ_ATPase"/>
</dbReference>
<evidence type="ECO:0000256" key="13">
    <source>
        <dbReference type="ARBA" id="ARBA00022967"/>
    </source>
</evidence>
<dbReference type="PANTHER" id="PTHR42861">
    <property type="entry name" value="CALCIUM-TRANSPORTING ATPASE"/>
    <property type="match status" value="1"/>
</dbReference>
<keyword evidence="13" id="KW-1278">Translocase</keyword>
<comment type="subcellular location">
    <subcellularLocation>
        <location evidence="2">Cell inner membrane</location>
        <topology evidence="2">Multi-pass membrane protein</topology>
    </subcellularLocation>
</comment>
<dbReference type="EC" id="7.2.2.14" evidence="4"/>
<feature type="transmembrane region" description="Helical" evidence="18">
    <location>
        <begin position="794"/>
        <end position="812"/>
    </location>
</feature>
<keyword evidence="12" id="KW-0460">Magnesium</keyword>
<feature type="transmembrane region" description="Helical" evidence="18">
    <location>
        <begin position="296"/>
        <end position="322"/>
    </location>
</feature>
<dbReference type="SUPFAM" id="SSF81665">
    <property type="entry name" value="Calcium ATPase, transmembrane domain M"/>
    <property type="match status" value="1"/>
</dbReference>
<dbReference type="CDD" id="cd02077">
    <property type="entry name" value="P-type_ATPase_Mg"/>
    <property type="match status" value="1"/>
</dbReference>
<gene>
    <name evidence="20" type="ORF">ATB95_13635</name>
</gene>
<feature type="transmembrane region" description="Helical" evidence="18">
    <location>
        <begin position="860"/>
        <end position="878"/>
    </location>
</feature>
<sequence length="890" mass="99268">MLKRSTNKNLNSAALVKLKEAAVLNEKMVYAMLETSEEGLSDNTVKDRVKIYGKNEIATQKAPSWLKQFAHSFFNPFNYILACIAIISLFIDAILVPSEEKDFSTCIIIAIMLLFSTILRFIQEFRSNKAAEALKKMVKTSCLTKRKFKDSEEIEITDIVPGDIILLSAGDMVPADCRILKSKDLFISESILTGEALPVEKNAFAIKNAKEQNPLTLQNICFMGTNVVSGSATVVVANTGIFTYFGSISRNLVSKRPETSFDIGVNKVSFLLIRFMLVMTPVIFLINGFVKDDWMQALLFAIAVAVGLTPEMLPMIVTANLAKGAVNMSKKKVIVKRLNAIQNIGAMDILCTDKTGTLTLDKIVLETHLNVRGTDDDEVLKWAYLNSFHQTGLKNLLDQAVLDHAEVHNLMKADELYMKVDEIPFDFERRRMSVVLNTSKGKHLMISKGAVEEMLSLCKYALDPGDDHSLHIENDNIVPLDEAMKQKILKMSEKLNAEGLRVLLVAIREFEGNHPLNYSVADENNLTLTGFIGFLDPAKPSAEPSIKALHKLGVEVKVITGDNDIVAKKICHDVGIPINNIMLGEELDHISDEELSKNMDLYSIFAKVTPLQKQRIVKVLKSKGHTVGFMGDGINDAAAIKEADVGISVDTGADIAKESADIILLEKDLMVLRSGVIYGRRTFGNIIKYIKMTASSNFGNMFSMIGASAFLPFLPMLPLQILTQNLLYDVSQSSIPWDTMDKDFLEKPKKWDASSIKKFMLYIGPLSSIFDYITFAVMFFIFKANTPEHQSLFQTGWFVEGLLSQTLIVHIIRTKKIPFIQSWAAAPVVALTSLIMLIGLSIPFTPIAGYLKMQPLPLSYFPYLLGILTGYCILTQLVKQWFIKKFQQWL</sequence>
<dbReference type="SUPFAM" id="SSF81653">
    <property type="entry name" value="Calcium ATPase, transduction domain A"/>
    <property type="match status" value="1"/>
</dbReference>
<feature type="transmembrane region" description="Helical" evidence="18">
    <location>
        <begin position="77"/>
        <end position="96"/>
    </location>
</feature>
<dbReference type="NCBIfam" id="TIGR01524">
    <property type="entry name" value="ATPase-IIIB_Mg"/>
    <property type="match status" value="1"/>
</dbReference>
<dbReference type="PRINTS" id="PR01836">
    <property type="entry name" value="MGATPASE"/>
</dbReference>
<proteinExistence type="inferred from homology"/>
<dbReference type="InterPro" id="IPR023299">
    <property type="entry name" value="ATPase_P-typ_cyto_dom_N"/>
</dbReference>
<keyword evidence="7" id="KW-0997">Cell inner membrane</keyword>
<dbReference type="GO" id="GO:0015444">
    <property type="term" value="F:P-type magnesium transporter activity"/>
    <property type="evidence" value="ECO:0007669"/>
    <property type="project" value="UniProtKB-EC"/>
</dbReference>
<feature type="transmembrane region" description="Helical" evidence="18">
    <location>
        <begin position="271"/>
        <end position="290"/>
    </location>
</feature>
<evidence type="ECO:0000256" key="14">
    <source>
        <dbReference type="ARBA" id="ARBA00022989"/>
    </source>
</evidence>
<dbReference type="NCBIfam" id="TIGR01494">
    <property type="entry name" value="ATPase_P-type"/>
    <property type="match status" value="2"/>
</dbReference>
<dbReference type="InterPro" id="IPR023298">
    <property type="entry name" value="ATPase_P-typ_TM_dom_sf"/>
</dbReference>
<dbReference type="InterPro" id="IPR018303">
    <property type="entry name" value="ATPase_P-typ_P_site"/>
</dbReference>
<dbReference type="SUPFAM" id="SSF56784">
    <property type="entry name" value="HAD-like"/>
    <property type="match status" value="1"/>
</dbReference>
<dbReference type="GO" id="GO:0005524">
    <property type="term" value="F:ATP binding"/>
    <property type="evidence" value="ECO:0007669"/>
    <property type="project" value="UniProtKB-KW"/>
</dbReference>
<evidence type="ECO:0000313" key="21">
    <source>
        <dbReference type="Proteomes" id="UP000064412"/>
    </source>
</evidence>
<comment type="catalytic activity">
    <reaction evidence="17">
        <text>Mg(2+)(out) + ATP + H2O = Mg(2+)(in) + ADP + phosphate + H(+)</text>
        <dbReference type="Rhea" id="RHEA:10260"/>
        <dbReference type="ChEBI" id="CHEBI:15377"/>
        <dbReference type="ChEBI" id="CHEBI:15378"/>
        <dbReference type="ChEBI" id="CHEBI:18420"/>
        <dbReference type="ChEBI" id="CHEBI:30616"/>
        <dbReference type="ChEBI" id="CHEBI:43474"/>
        <dbReference type="ChEBI" id="CHEBI:456216"/>
        <dbReference type="EC" id="7.2.2.14"/>
    </reaction>
</comment>
<dbReference type="Gene3D" id="2.70.150.10">
    <property type="entry name" value="Calcium-transporting ATPase, cytoplasmic transduction domain A"/>
    <property type="match status" value="1"/>
</dbReference>